<organism evidence="2 3">
    <name type="scientific">Segniliparus rotundus (strain ATCC BAA-972 / CDC 1076 / CIP 108378 / DSM 44985 / JCM 13578)</name>
    <dbReference type="NCBI Taxonomy" id="640132"/>
    <lineage>
        <taxon>Bacteria</taxon>
        <taxon>Bacillati</taxon>
        <taxon>Actinomycetota</taxon>
        <taxon>Actinomycetes</taxon>
        <taxon>Mycobacteriales</taxon>
        <taxon>Segniliparaceae</taxon>
        <taxon>Segniliparus</taxon>
    </lineage>
</organism>
<name>D6Z7L6_SEGRD</name>
<reference evidence="2 3" key="1">
    <citation type="journal article" date="2010" name="Stand. Genomic Sci.">
        <title>Complete genome sequence of Segniliparus rotundus type strain (CDC 1076).</title>
        <authorList>
            <person name="Sikorski J."/>
            <person name="Lapidus A."/>
            <person name="Copeland A."/>
            <person name="Misra M."/>
            <person name="Glavina Del Rio T."/>
            <person name="Nolan M."/>
            <person name="Lucas S."/>
            <person name="Chen F."/>
            <person name="Tice H."/>
            <person name="Cheng J.F."/>
            <person name="Jando M."/>
            <person name="Schneider S."/>
            <person name="Bruce D."/>
            <person name="Goodwin L."/>
            <person name="Pitluck S."/>
            <person name="Liolios K."/>
            <person name="Mikhailova N."/>
            <person name="Pati A."/>
            <person name="Ivanova N."/>
            <person name="Mavromatis K."/>
            <person name="Chen A."/>
            <person name="Palaniappan K."/>
            <person name="Chertkov O."/>
            <person name="Land M."/>
            <person name="Hauser L."/>
            <person name="Chang Y.J."/>
            <person name="Jeffries C.D."/>
            <person name="Brettin T."/>
            <person name="Detter J.C."/>
            <person name="Han C."/>
            <person name="Rohde M."/>
            <person name="Goker M."/>
            <person name="Bristow J."/>
            <person name="Eisen J.A."/>
            <person name="Markowitz V."/>
            <person name="Hugenholtz P."/>
            <person name="Kyrpides N.C."/>
            <person name="Klenk H.P."/>
        </authorList>
    </citation>
    <scope>NUCLEOTIDE SEQUENCE [LARGE SCALE GENOMIC DNA]</scope>
    <source>
        <strain evidence="3">ATCC BAA-972 / CDC 1076 / CIP 108378 / DSM 44985 / JCM 13578</strain>
    </source>
</reference>
<dbReference type="OrthoDB" id="4377076at2"/>
<dbReference type="AlphaFoldDB" id="D6Z7L6"/>
<gene>
    <name evidence="2" type="ordered locus">Srot_1483</name>
</gene>
<proteinExistence type="predicted"/>
<feature type="compositionally biased region" description="Low complexity" evidence="1">
    <location>
        <begin position="161"/>
        <end position="171"/>
    </location>
</feature>
<dbReference type="HOGENOM" id="CLU_089817_1_0_11"/>
<feature type="region of interest" description="Disordered" evidence="1">
    <location>
        <begin position="141"/>
        <end position="179"/>
    </location>
</feature>
<dbReference type="eggNOG" id="ENOG50335M1">
    <property type="taxonomic scope" value="Bacteria"/>
</dbReference>
<protein>
    <submittedName>
        <fullName evidence="2">Heparin-binding hemagglutinin (Adhesin)</fullName>
    </submittedName>
</protein>
<keyword evidence="3" id="KW-1185">Reference proteome</keyword>
<accession>D6Z7L6</accession>
<dbReference type="RefSeq" id="WP_013138399.1">
    <property type="nucleotide sequence ID" value="NC_014168.1"/>
</dbReference>
<evidence type="ECO:0000313" key="2">
    <source>
        <dbReference type="EMBL" id="ADG97946.1"/>
    </source>
</evidence>
<dbReference type="KEGG" id="srt:Srot_1483"/>
<sequence>MAEQKTASNLDIKAPFYAAVGFGDLALAAVSDIVEKIRETAEDAASEVRAKVDEARDKHLPKKAEKIEQSDIKDILTKFSPEELRKVAEAYSKVALDIFSHLAERGEEATKRLLKSGEVQDVKNAVANKADQARELTDEALGKVASGTRALGERASKATNSSAARRSGAAAKKSRPAAK</sequence>
<dbReference type="STRING" id="640132.Srot_1483"/>
<dbReference type="Proteomes" id="UP000002247">
    <property type="component" value="Chromosome"/>
</dbReference>
<evidence type="ECO:0000256" key="1">
    <source>
        <dbReference type="SAM" id="MobiDB-lite"/>
    </source>
</evidence>
<evidence type="ECO:0000313" key="3">
    <source>
        <dbReference type="Proteomes" id="UP000002247"/>
    </source>
</evidence>
<dbReference type="EMBL" id="CP001958">
    <property type="protein sequence ID" value="ADG97946.1"/>
    <property type="molecule type" value="Genomic_DNA"/>
</dbReference>